<feature type="domain" description="Peptidase M48" evidence="7">
    <location>
        <begin position="90"/>
        <end position="255"/>
    </location>
</feature>
<dbReference type="Pfam" id="PF01435">
    <property type="entry name" value="Peptidase_M48"/>
    <property type="match status" value="1"/>
</dbReference>
<dbReference type="Proteomes" id="UP001138894">
    <property type="component" value="Unassembled WGS sequence"/>
</dbReference>
<dbReference type="GO" id="GO:0004222">
    <property type="term" value="F:metalloendopeptidase activity"/>
    <property type="evidence" value="ECO:0007669"/>
    <property type="project" value="InterPro"/>
</dbReference>
<dbReference type="GO" id="GO:0046872">
    <property type="term" value="F:metal ion binding"/>
    <property type="evidence" value="ECO:0007669"/>
    <property type="project" value="UniProtKB-KW"/>
</dbReference>
<name>A0A9X1JR09_9FLAO</name>
<keyword evidence="1 6" id="KW-0645">Protease</keyword>
<evidence type="ECO:0000313" key="8">
    <source>
        <dbReference type="EMBL" id="MBV7270369.1"/>
    </source>
</evidence>
<comment type="cofactor">
    <cofactor evidence="6">
        <name>Zn(2+)</name>
        <dbReference type="ChEBI" id="CHEBI:29105"/>
    </cofactor>
    <text evidence="6">Binds 1 zinc ion per subunit.</text>
</comment>
<evidence type="ECO:0000256" key="1">
    <source>
        <dbReference type="ARBA" id="ARBA00022670"/>
    </source>
</evidence>
<comment type="similarity">
    <text evidence="6">Belongs to the peptidase M48 family.</text>
</comment>
<proteinExistence type="inferred from homology"/>
<dbReference type="InterPro" id="IPR051156">
    <property type="entry name" value="Mito/Outer_Membr_Metalloprot"/>
</dbReference>
<accession>A0A9X1JR09</accession>
<evidence type="ECO:0000256" key="6">
    <source>
        <dbReference type="RuleBase" id="RU003983"/>
    </source>
</evidence>
<dbReference type="EMBL" id="JAGSPD010000014">
    <property type="protein sequence ID" value="MBV7270369.1"/>
    <property type="molecule type" value="Genomic_DNA"/>
</dbReference>
<gene>
    <name evidence="8" type="ORF">KCG49_14335</name>
</gene>
<dbReference type="CDD" id="cd07331">
    <property type="entry name" value="M48C_Oma1_like"/>
    <property type="match status" value="1"/>
</dbReference>
<evidence type="ECO:0000313" key="9">
    <source>
        <dbReference type="Proteomes" id="UP001138894"/>
    </source>
</evidence>
<evidence type="ECO:0000259" key="7">
    <source>
        <dbReference type="Pfam" id="PF01435"/>
    </source>
</evidence>
<evidence type="ECO:0000256" key="4">
    <source>
        <dbReference type="ARBA" id="ARBA00022833"/>
    </source>
</evidence>
<dbReference type="InterPro" id="IPR001915">
    <property type="entry name" value="Peptidase_M48"/>
</dbReference>
<keyword evidence="3 6" id="KW-0378">Hydrolase</keyword>
<protein>
    <submittedName>
        <fullName evidence="8">M48 family metallopeptidase</fullName>
    </submittedName>
</protein>
<keyword evidence="5 6" id="KW-0482">Metalloprotease</keyword>
<keyword evidence="9" id="KW-1185">Reference proteome</keyword>
<keyword evidence="2" id="KW-0479">Metal-binding</keyword>
<evidence type="ECO:0000256" key="2">
    <source>
        <dbReference type="ARBA" id="ARBA00022723"/>
    </source>
</evidence>
<sequence>MNIKKAILTIGVIVIVSCATNPFTGKKTMAFVSNDTLFPSSFAQYNQVLSENKVITGTKDSEMITRVGQRIAVAAERWLNANGHQGYLDDYKWEYKLIESEQVNAWCMPGGKIAFYTGILPIAQNETGIAAIMGHEVAHALANHGQQRMSSGMLQQAGGVAVAVATGSQTAEKQQMWMQAYGLASNVGGMLPFSRSHETEADKIGVILMAIAGYNPDEAAELWKRMKANSGGQAPPEFLSTHPSNDSRIENLQQLAPKAKAEAKKFGVTSFRPINPL</sequence>
<comment type="caution">
    <text evidence="8">The sequence shown here is derived from an EMBL/GenBank/DDBJ whole genome shotgun (WGS) entry which is preliminary data.</text>
</comment>
<organism evidence="8 9">
    <name type="scientific">Winogradskyella luteola</name>
    <dbReference type="NCBI Taxonomy" id="2828330"/>
    <lineage>
        <taxon>Bacteria</taxon>
        <taxon>Pseudomonadati</taxon>
        <taxon>Bacteroidota</taxon>
        <taxon>Flavobacteriia</taxon>
        <taxon>Flavobacteriales</taxon>
        <taxon>Flavobacteriaceae</taxon>
        <taxon>Winogradskyella</taxon>
    </lineage>
</organism>
<reference evidence="8" key="1">
    <citation type="submission" date="2021-04" db="EMBL/GenBank/DDBJ databases">
        <authorList>
            <person name="Pira H."/>
            <person name="Risdian C."/>
            <person name="Wink J."/>
        </authorList>
    </citation>
    <scope>NUCLEOTIDE SEQUENCE</scope>
    <source>
        <strain evidence="8">WHY3</strain>
    </source>
</reference>
<evidence type="ECO:0000256" key="5">
    <source>
        <dbReference type="ARBA" id="ARBA00023049"/>
    </source>
</evidence>
<dbReference type="GO" id="GO:0051603">
    <property type="term" value="P:proteolysis involved in protein catabolic process"/>
    <property type="evidence" value="ECO:0007669"/>
    <property type="project" value="TreeGrafter"/>
</dbReference>
<dbReference type="AlphaFoldDB" id="A0A9X1JR09"/>
<dbReference type="GO" id="GO:0016020">
    <property type="term" value="C:membrane"/>
    <property type="evidence" value="ECO:0007669"/>
    <property type="project" value="TreeGrafter"/>
</dbReference>
<dbReference type="PROSITE" id="PS51257">
    <property type="entry name" value="PROKAR_LIPOPROTEIN"/>
    <property type="match status" value="1"/>
</dbReference>
<dbReference type="RefSeq" id="WP_218547474.1">
    <property type="nucleotide sequence ID" value="NZ_JAGSPD010000014.1"/>
</dbReference>
<dbReference type="PANTHER" id="PTHR22726">
    <property type="entry name" value="METALLOENDOPEPTIDASE OMA1"/>
    <property type="match status" value="1"/>
</dbReference>
<evidence type="ECO:0000256" key="3">
    <source>
        <dbReference type="ARBA" id="ARBA00022801"/>
    </source>
</evidence>
<dbReference type="PANTHER" id="PTHR22726:SF24">
    <property type="entry name" value="M48 FAMILY METALLOPEPTIDASE"/>
    <property type="match status" value="1"/>
</dbReference>
<keyword evidence="4 6" id="KW-0862">Zinc</keyword>